<feature type="compositionally biased region" description="Polar residues" evidence="6">
    <location>
        <begin position="1344"/>
        <end position="1353"/>
    </location>
</feature>
<feature type="region of interest" description="Disordered" evidence="6">
    <location>
        <begin position="1071"/>
        <end position="1218"/>
    </location>
</feature>
<evidence type="ECO:0000256" key="3">
    <source>
        <dbReference type="ARBA" id="ARBA00022771"/>
    </source>
</evidence>
<comment type="caution">
    <text evidence="8">The sequence shown here is derived from an EMBL/GenBank/DDBJ whole genome shotgun (WGS) entry which is preliminary data.</text>
</comment>
<keyword evidence="3 5" id="KW-0863">Zinc-finger</keyword>
<feature type="compositionally biased region" description="Low complexity" evidence="6">
    <location>
        <begin position="697"/>
        <end position="710"/>
    </location>
</feature>
<dbReference type="GO" id="GO:0045944">
    <property type="term" value="P:positive regulation of transcription by RNA polymerase II"/>
    <property type="evidence" value="ECO:0007669"/>
    <property type="project" value="UniProtKB-ARBA"/>
</dbReference>
<evidence type="ECO:0000256" key="2">
    <source>
        <dbReference type="ARBA" id="ARBA00022737"/>
    </source>
</evidence>
<dbReference type="GO" id="GO:0005634">
    <property type="term" value="C:nucleus"/>
    <property type="evidence" value="ECO:0007669"/>
    <property type="project" value="UniProtKB-ARBA"/>
</dbReference>
<sequence length="1366" mass="146054">MTDPTTQSGQPPDFALGQTRPSSSGANGQNQRRQDTTSSYTSMGTTPDFETLLNEQADGGNGNPISAGGIWGMGSFDTLQSPISGIGHSMFHQQSSAQQQFASDQKAPSASSLTQRPPSSGGTHSRRLSGTGSLPRDRRRSSENTEAVAGRSALTQGEITPQQVRHSQQRQHVEHIPSSSDIQQKQLYDLQTGAHQKDPRFLNQDRVMAYLQSQGLLSSRQEDLQGQLNAHSRNNSDQSEVLYGMAAGSGPLSEAQQAAMFRAMMGMQQQGPQQRIPTHMFTQDPGIWLPNATMEGAIDLQNTQLLHRRPSIGLSDLEYDYGLGPSSAPPMALGNDASRMGGQADFRFGDSHAQGFRVSQTAPHLDQANSYLELQQLQQIPGNQFTVYRSPHIYPSNISPGPSPLLAPQQLVPMSAEDMDLQARAIAQAQFQAQLQLHSEYNTPAFNRSVPQNLAVEAMVRRHSHQRDASAASSYAGSVQGLEGLEDQFLSVTGLGQLTDNPFEGQEASGLFETKFVNMDTSGENHQSVAASKGSILEEFDKTGEMSAQAEPVFGIWTTIEGNEQKISQGDLWQAQVDSTESAAASGSTANLSDQILFAEPSSMTNSVNDSTGSEGASARLPQTGLRRVTSLETSGASEFSRAMSTTRTPSSSSSVSVSNNSAPRDSSSVANHAPPTRSATLESMEGFPMPPFQTHSASSPGSGGSRSNSPVPPFNQPRRVKTLSGPQAKPHSPPQLFIPDGSSPSPSVKAVPLFPSRMLKSDSAGLGVRSDASTSYPYQPGQMTLGIPTGGNAGGHPGSGAFLSPIGPGGPSINIVPSTPTSGLREARGIWEKLAIQAQQNQRAQHEQPNASVQVSAGTIPAPQGPSRRASHAGIYVPVTSNNAAVPPAQATSQDCSDMADAAAQYGLINDIMTVPTLRQRTRSEGAISAMVSDHAVQDLQQQWLQQAHPDVSIDPRMLMGQSTMSSQSSTPGAGSAPVEMQGMVYMGANGVPVYVPRLGVVPGPEAIGANFIVTNDGRRLSFDSRLERASALMGAKTSDSSAMRMAGGSAGNIKQENFDELLTSMANPGERDSVRLSVAGQHRRQVKSEDWGRPAHMVDPSSQQWLIPEPQSSSRRSSLASNGSGSRSNSPSRPRASSPYSRPPINDSIPYPQQSPHVSPARSTYSLQDSGSDASGNSGRRGRGAKIVNDGGRASSNKIPRAKVTTPATEVASRGRRTSDGLFECPVPGCGSTFTRQFNLKGHIRSHNEERPYKCTFEGCDKSFARQHDCKRHMQLHIGIKPFVCENCNRTFARLDALSRHHKTESGAECALKHPLPTNPDGSLMSESKYRAEMERRKKAAQNGQGSTLPTVTEGRKLNLKMEE</sequence>
<feature type="compositionally biased region" description="Low complexity" evidence="6">
    <location>
        <begin position="93"/>
        <end position="107"/>
    </location>
</feature>
<evidence type="ECO:0000313" key="8">
    <source>
        <dbReference type="EMBL" id="GHJ89182.1"/>
    </source>
</evidence>
<dbReference type="PANTHER" id="PTHR19818:SF139">
    <property type="entry name" value="PAIR-RULE PROTEIN ODD-PAIRED"/>
    <property type="match status" value="1"/>
</dbReference>
<protein>
    <recommendedName>
        <fullName evidence="7">C2H2-type domain-containing protein</fullName>
    </recommendedName>
</protein>
<feature type="compositionally biased region" description="Polar residues" evidence="6">
    <location>
        <begin position="1"/>
        <end position="10"/>
    </location>
</feature>
<keyword evidence="2" id="KW-0677">Repeat</keyword>
<feature type="compositionally biased region" description="Low complexity" evidence="6">
    <location>
        <begin position="1171"/>
        <end position="1180"/>
    </location>
</feature>
<feature type="compositionally biased region" description="Low complexity" evidence="6">
    <location>
        <begin position="1112"/>
        <end position="1146"/>
    </location>
</feature>
<keyword evidence="9" id="KW-1185">Reference proteome</keyword>
<feature type="domain" description="C2H2-type" evidence="7">
    <location>
        <begin position="1255"/>
        <end position="1284"/>
    </location>
</feature>
<dbReference type="EMBL" id="BLZA01000040">
    <property type="protein sequence ID" value="GHJ89182.1"/>
    <property type="molecule type" value="Genomic_DNA"/>
</dbReference>
<dbReference type="PROSITE" id="PS50157">
    <property type="entry name" value="ZINC_FINGER_C2H2_2"/>
    <property type="match status" value="3"/>
</dbReference>
<gene>
    <name evidence="8" type="ORF">NliqN6_5584</name>
</gene>
<dbReference type="GO" id="GO:0000981">
    <property type="term" value="F:DNA-binding transcription factor activity, RNA polymerase II-specific"/>
    <property type="evidence" value="ECO:0007669"/>
    <property type="project" value="TreeGrafter"/>
</dbReference>
<feature type="compositionally biased region" description="Polar residues" evidence="6">
    <location>
        <begin position="1153"/>
        <end position="1170"/>
    </location>
</feature>
<dbReference type="Gene3D" id="3.30.160.60">
    <property type="entry name" value="Classic Zinc Finger"/>
    <property type="match status" value="3"/>
</dbReference>
<evidence type="ECO:0000259" key="7">
    <source>
        <dbReference type="PROSITE" id="PS50157"/>
    </source>
</evidence>
<keyword evidence="1" id="KW-0479">Metal-binding</keyword>
<feature type="region of interest" description="Disordered" evidence="6">
    <location>
        <begin position="603"/>
        <end position="746"/>
    </location>
</feature>
<evidence type="ECO:0000256" key="4">
    <source>
        <dbReference type="ARBA" id="ARBA00022833"/>
    </source>
</evidence>
<dbReference type="SMART" id="SM00355">
    <property type="entry name" value="ZnF_C2H2"/>
    <property type="match status" value="3"/>
</dbReference>
<dbReference type="Proteomes" id="UP000620104">
    <property type="component" value="Unassembled WGS sequence"/>
</dbReference>
<feature type="compositionally biased region" description="Polar residues" evidence="6">
    <location>
        <begin position="108"/>
        <end position="132"/>
    </location>
</feature>
<evidence type="ECO:0000256" key="1">
    <source>
        <dbReference type="ARBA" id="ARBA00022723"/>
    </source>
</evidence>
<evidence type="ECO:0000256" key="6">
    <source>
        <dbReference type="SAM" id="MobiDB-lite"/>
    </source>
</evidence>
<feature type="region of interest" description="Disordered" evidence="6">
    <location>
        <begin position="92"/>
        <end position="182"/>
    </location>
</feature>
<proteinExistence type="predicted"/>
<reference evidence="8" key="1">
    <citation type="submission" date="2020-07" db="EMBL/GenBank/DDBJ databases">
        <title>Draft Genome Sequence of a Deep-Sea Yeast, Naganishia (Cryptococcus) liquefaciens strain N6.</title>
        <authorList>
            <person name="Han Y.W."/>
            <person name="Kajitani R."/>
            <person name="Morimoto H."/>
            <person name="Parhat M."/>
            <person name="Tsubouchi H."/>
            <person name="Bakenova O."/>
            <person name="Ogata M."/>
            <person name="Argunhan B."/>
            <person name="Aoki R."/>
            <person name="Kajiwara S."/>
            <person name="Itoh T."/>
            <person name="Iwasaki H."/>
        </authorList>
    </citation>
    <scope>NUCLEOTIDE SEQUENCE</scope>
    <source>
        <strain evidence="8">N6</strain>
    </source>
</reference>
<feature type="compositionally biased region" description="Low complexity" evidence="6">
    <location>
        <begin position="641"/>
        <end position="664"/>
    </location>
</feature>
<dbReference type="GO" id="GO:0000978">
    <property type="term" value="F:RNA polymerase II cis-regulatory region sequence-specific DNA binding"/>
    <property type="evidence" value="ECO:0007669"/>
    <property type="project" value="TreeGrafter"/>
</dbReference>
<dbReference type="InterPro" id="IPR036236">
    <property type="entry name" value="Znf_C2H2_sf"/>
</dbReference>
<feature type="domain" description="C2H2-type" evidence="7">
    <location>
        <begin position="1285"/>
        <end position="1312"/>
    </location>
</feature>
<dbReference type="InterPro" id="IPR050329">
    <property type="entry name" value="GLI_C2H2-zinc-finger"/>
</dbReference>
<keyword evidence="4" id="KW-0862">Zinc</keyword>
<dbReference type="GO" id="GO:0008270">
    <property type="term" value="F:zinc ion binding"/>
    <property type="evidence" value="ECO:0007669"/>
    <property type="project" value="UniProtKB-KW"/>
</dbReference>
<evidence type="ECO:0000256" key="5">
    <source>
        <dbReference type="PROSITE-ProRule" id="PRU00042"/>
    </source>
</evidence>
<name>A0A8H3TXZ1_9TREE</name>
<accession>A0A8H3TXZ1</accession>
<feature type="compositionally biased region" description="Basic and acidic residues" evidence="6">
    <location>
        <begin position="1356"/>
        <end position="1366"/>
    </location>
</feature>
<feature type="region of interest" description="Disordered" evidence="6">
    <location>
        <begin position="1334"/>
        <end position="1366"/>
    </location>
</feature>
<dbReference type="Pfam" id="PF00096">
    <property type="entry name" value="zf-C2H2"/>
    <property type="match status" value="2"/>
</dbReference>
<feature type="compositionally biased region" description="Polar residues" evidence="6">
    <location>
        <begin position="19"/>
        <end position="45"/>
    </location>
</feature>
<dbReference type="PANTHER" id="PTHR19818">
    <property type="entry name" value="ZINC FINGER PROTEIN ZIC AND GLI"/>
    <property type="match status" value="1"/>
</dbReference>
<feature type="region of interest" description="Disordered" evidence="6">
    <location>
        <begin position="1"/>
        <end position="66"/>
    </location>
</feature>
<feature type="compositionally biased region" description="Polar residues" evidence="6">
    <location>
        <begin position="603"/>
        <end position="615"/>
    </location>
</feature>
<dbReference type="OrthoDB" id="4748970at2759"/>
<dbReference type="PROSITE" id="PS00028">
    <property type="entry name" value="ZINC_FINGER_C2H2_1"/>
    <property type="match status" value="2"/>
</dbReference>
<dbReference type="InterPro" id="IPR013087">
    <property type="entry name" value="Znf_C2H2_type"/>
</dbReference>
<dbReference type="SUPFAM" id="SSF57667">
    <property type="entry name" value="beta-beta-alpha zinc fingers"/>
    <property type="match status" value="2"/>
</dbReference>
<dbReference type="FunFam" id="3.30.160.60:FF:000007">
    <property type="entry name" value="Basic krueppel-like factor 3"/>
    <property type="match status" value="1"/>
</dbReference>
<organism evidence="8 9">
    <name type="scientific">Naganishia liquefaciens</name>
    <dbReference type="NCBI Taxonomy" id="104408"/>
    <lineage>
        <taxon>Eukaryota</taxon>
        <taxon>Fungi</taxon>
        <taxon>Dikarya</taxon>
        <taxon>Basidiomycota</taxon>
        <taxon>Agaricomycotina</taxon>
        <taxon>Tremellomycetes</taxon>
        <taxon>Filobasidiales</taxon>
        <taxon>Filobasidiaceae</taxon>
        <taxon>Naganishia</taxon>
    </lineage>
</organism>
<evidence type="ECO:0000313" key="9">
    <source>
        <dbReference type="Proteomes" id="UP000620104"/>
    </source>
</evidence>
<feature type="domain" description="C2H2-type" evidence="7">
    <location>
        <begin position="1225"/>
        <end position="1254"/>
    </location>
</feature>